<dbReference type="GO" id="GO:0008410">
    <property type="term" value="F:CoA-transferase activity"/>
    <property type="evidence" value="ECO:0007669"/>
    <property type="project" value="TreeGrafter"/>
</dbReference>
<organism evidence="2 3">
    <name type="scientific">Bordetella bronchiseptica 253</name>
    <dbReference type="NCBI Taxonomy" id="568707"/>
    <lineage>
        <taxon>Bacteria</taxon>
        <taxon>Pseudomonadati</taxon>
        <taxon>Pseudomonadota</taxon>
        <taxon>Betaproteobacteria</taxon>
        <taxon>Burkholderiales</taxon>
        <taxon>Alcaligenaceae</taxon>
        <taxon>Bordetella</taxon>
    </lineage>
</organism>
<accession>A0A0C6P861</accession>
<gene>
    <name evidence="2" type="ORF">BN112_2367</name>
</gene>
<dbReference type="AlphaFoldDB" id="A0A0C6P861"/>
<protein>
    <recommendedName>
        <fullName evidence="4">CoA transferase</fullName>
    </recommendedName>
</protein>
<dbReference type="Proteomes" id="UP000007564">
    <property type="component" value="Chromosome"/>
</dbReference>
<evidence type="ECO:0000313" key="2">
    <source>
        <dbReference type="EMBL" id="CCJ54284.1"/>
    </source>
</evidence>
<evidence type="ECO:0008006" key="4">
    <source>
        <dbReference type="Google" id="ProtNLM"/>
    </source>
</evidence>
<dbReference type="HOGENOM" id="CLU_033975_0_0_4"/>
<dbReference type="EMBL" id="HE965806">
    <property type="protein sequence ID" value="CCJ54284.1"/>
    <property type="molecule type" value="Genomic_DNA"/>
</dbReference>
<reference evidence="2 3" key="1">
    <citation type="journal article" date="2012" name="BMC Genomics">
        <title>Comparative genomics of the classical Bordetella subspecies: the evolution and exchange of virulence-associated diversity amongst closely related pathogens.</title>
        <authorList>
            <person name="Park J."/>
            <person name="Zhang Y."/>
            <person name="Buboltz A.M."/>
            <person name="Zhang X."/>
            <person name="Schuster S.C."/>
            <person name="Ahuja U."/>
            <person name="Liu M."/>
            <person name="Miller J.F."/>
            <person name="Sebaihia M."/>
            <person name="Bentley S.D."/>
            <person name="Parkhill J."/>
            <person name="Harvill E.T."/>
        </authorList>
    </citation>
    <scope>NUCLEOTIDE SEQUENCE [LARGE SCALE GENOMIC DNA]</scope>
    <source>
        <strain evidence="2 3">253</strain>
    </source>
</reference>
<name>A0A0C6P861_BORBO</name>
<dbReference type="OrthoDB" id="5294844at2"/>
<dbReference type="InterPro" id="IPR023606">
    <property type="entry name" value="CoA-Trfase_III_dom_1_sf"/>
</dbReference>
<proteinExistence type="predicted"/>
<dbReference type="InterPro" id="IPR050483">
    <property type="entry name" value="CoA-transferase_III_domain"/>
</dbReference>
<dbReference type="Gene3D" id="3.30.1540.10">
    <property type="entry name" value="formyl-coa transferase, domain 3"/>
    <property type="match status" value="1"/>
</dbReference>
<evidence type="ECO:0000256" key="1">
    <source>
        <dbReference type="ARBA" id="ARBA00022679"/>
    </source>
</evidence>
<dbReference type="PANTHER" id="PTHR48207:SF3">
    <property type="entry name" value="SUCCINATE--HYDROXYMETHYLGLUTARATE COA-TRANSFERASE"/>
    <property type="match status" value="1"/>
</dbReference>
<dbReference type="RefSeq" id="WP_015064432.1">
    <property type="nucleotide sequence ID" value="NC_019382.1"/>
</dbReference>
<dbReference type="SUPFAM" id="SSF89796">
    <property type="entry name" value="CoA-transferase family III (CaiB/BaiF)"/>
    <property type="match status" value="1"/>
</dbReference>
<dbReference type="Gene3D" id="3.40.50.10540">
    <property type="entry name" value="Crotonobetainyl-coa:carnitine coa-transferase, domain 1"/>
    <property type="match status" value="1"/>
</dbReference>
<dbReference type="PANTHER" id="PTHR48207">
    <property type="entry name" value="SUCCINATE--HYDROXYMETHYLGLUTARATE COA-TRANSFERASE"/>
    <property type="match status" value="1"/>
</dbReference>
<keyword evidence="1" id="KW-0808">Transferase</keyword>
<evidence type="ECO:0000313" key="3">
    <source>
        <dbReference type="Proteomes" id="UP000007564"/>
    </source>
</evidence>
<dbReference type="InterPro" id="IPR044855">
    <property type="entry name" value="CoA-Trfase_III_dom3_sf"/>
</dbReference>
<sequence>MTKDTTTPARSGPLAGLRILELGTMIAGPVVGTLLADFGAEVIKIEQPGTGDTLRQIGPFEQGESLYWNVEGRNKKSVTLDLRLPEGQALLRDLARQADAVVENFRPGTLTKWGLNYAELARANPRIVMLSISGFGQTGPNASRAAYDRIALAFGGLMHLTGYPDRPPLKSGNSLADYQSALFGAFALMMALYQRDACGGPGQHIDLALYESVFRFTDVLSAAHDRLGTVRQRQGNVHFAAAPGETFEMRDGRFLILTVSNSAMFARLCAAMDQPALAAEPRYATHELRWQHIGELNGTVAAWIKDNDPEHVFAALQAQGIAHATTYSIADIFADPHYAARQNIVTVDTPRLGPLKMQGVGPKFSATPAGPIAPAPALGEHTAEVLGGLLGLSEASIAGLAARGAI</sequence>
<dbReference type="KEGG" id="bbh:BN112_2367"/>
<dbReference type="Pfam" id="PF02515">
    <property type="entry name" value="CoA_transf_3"/>
    <property type="match status" value="1"/>
</dbReference>
<dbReference type="InterPro" id="IPR003673">
    <property type="entry name" value="CoA-Trfase_fam_III"/>
</dbReference>